<comment type="similarity">
    <text evidence="1 2">Belongs to the small heat shock protein (HSP20) family.</text>
</comment>
<dbReference type="InterPro" id="IPR002068">
    <property type="entry name" value="A-crystallin/Hsp20_dom"/>
</dbReference>
<dbReference type="Pfam" id="PF00011">
    <property type="entry name" value="HSP20"/>
    <property type="match status" value="1"/>
</dbReference>
<reference evidence="4 5" key="1">
    <citation type="journal article" date="2016" name="Nat. Commun.">
        <title>Thousands of microbial genomes shed light on interconnected biogeochemical processes in an aquifer system.</title>
        <authorList>
            <person name="Anantharaman K."/>
            <person name="Brown C.T."/>
            <person name="Hug L.A."/>
            <person name="Sharon I."/>
            <person name="Castelle C.J."/>
            <person name="Probst A.J."/>
            <person name="Thomas B.C."/>
            <person name="Singh A."/>
            <person name="Wilkins M.J."/>
            <person name="Karaoz U."/>
            <person name="Brodie E.L."/>
            <person name="Williams K.H."/>
            <person name="Hubbard S.S."/>
            <person name="Banfield J.F."/>
        </authorList>
    </citation>
    <scope>NUCLEOTIDE SEQUENCE [LARGE SCALE GENOMIC DNA]</scope>
</reference>
<dbReference type="AlphaFoldDB" id="A0A1G2HSV1"/>
<gene>
    <name evidence="4" type="ORF">A2812_03285</name>
</gene>
<evidence type="ECO:0000256" key="1">
    <source>
        <dbReference type="PROSITE-ProRule" id="PRU00285"/>
    </source>
</evidence>
<sequence>MANKLKLKDSVIQITDEKKEQEKIVSGDEIFDQDGELVVDVYETNSDFVVLAAIAGIQIKDIDISLEKDMMIIKGSRCDPHEHPNKKYFYQECYWGPFSRKIVLPENINIDKADAQMDKGVLSIKIPKIEGNGKVGVKIS</sequence>
<evidence type="ECO:0000259" key="3">
    <source>
        <dbReference type="PROSITE" id="PS01031"/>
    </source>
</evidence>
<feature type="domain" description="SHSP" evidence="3">
    <location>
        <begin position="30"/>
        <end position="140"/>
    </location>
</feature>
<evidence type="ECO:0000256" key="2">
    <source>
        <dbReference type="RuleBase" id="RU003616"/>
    </source>
</evidence>
<dbReference type="InterPro" id="IPR008978">
    <property type="entry name" value="HSP20-like_chaperone"/>
</dbReference>
<organism evidence="4 5">
    <name type="scientific">Candidatus Staskawiczbacteria bacterium RIFCSPHIGHO2_01_FULL_36_16</name>
    <dbReference type="NCBI Taxonomy" id="1802200"/>
    <lineage>
        <taxon>Bacteria</taxon>
        <taxon>Candidatus Staskawicziibacteriota</taxon>
    </lineage>
</organism>
<dbReference type="PROSITE" id="PS01031">
    <property type="entry name" value="SHSP"/>
    <property type="match status" value="1"/>
</dbReference>
<dbReference type="InterPro" id="IPR031107">
    <property type="entry name" value="Small_HSP"/>
</dbReference>
<dbReference type="Proteomes" id="UP000177190">
    <property type="component" value="Unassembled WGS sequence"/>
</dbReference>
<accession>A0A1G2HSV1</accession>
<comment type="caution">
    <text evidence="4">The sequence shown here is derived from an EMBL/GenBank/DDBJ whole genome shotgun (WGS) entry which is preliminary data.</text>
</comment>
<dbReference type="CDD" id="cd06464">
    <property type="entry name" value="ACD_sHsps-like"/>
    <property type="match status" value="1"/>
</dbReference>
<evidence type="ECO:0000313" key="5">
    <source>
        <dbReference type="Proteomes" id="UP000177190"/>
    </source>
</evidence>
<dbReference type="STRING" id="1802200.A2812_03285"/>
<dbReference type="EMBL" id="MHOM01000003">
    <property type="protein sequence ID" value="OGZ65622.1"/>
    <property type="molecule type" value="Genomic_DNA"/>
</dbReference>
<protein>
    <recommendedName>
        <fullName evidence="3">SHSP domain-containing protein</fullName>
    </recommendedName>
</protein>
<evidence type="ECO:0000313" key="4">
    <source>
        <dbReference type="EMBL" id="OGZ65622.1"/>
    </source>
</evidence>
<dbReference type="Gene3D" id="2.60.40.790">
    <property type="match status" value="1"/>
</dbReference>
<name>A0A1G2HSV1_9BACT</name>
<proteinExistence type="inferred from homology"/>
<dbReference type="SUPFAM" id="SSF49764">
    <property type="entry name" value="HSP20-like chaperones"/>
    <property type="match status" value="1"/>
</dbReference>
<dbReference type="PANTHER" id="PTHR11527">
    <property type="entry name" value="HEAT-SHOCK PROTEIN 20 FAMILY MEMBER"/>
    <property type="match status" value="1"/>
</dbReference>